<dbReference type="Pfam" id="PF08220">
    <property type="entry name" value="HTH_DeoR"/>
    <property type="match status" value="1"/>
</dbReference>
<dbReference type="SUPFAM" id="SSF46785">
    <property type="entry name" value="Winged helix' DNA-binding domain"/>
    <property type="match status" value="1"/>
</dbReference>
<dbReference type="Gene3D" id="3.40.50.1360">
    <property type="match status" value="1"/>
</dbReference>
<dbReference type="PROSITE" id="PS00894">
    <property type="entry name" value="HTH_DEOR_1"/>
    <property type="match status" value="1"/>
</dbReference>
<dbReference type="GO" id="GO:0003700">
    <property type="term" value="F:DNA-binding transcription factor activity"/>
    <property type="evidence" value="ECO:0007669"/>
    <property type="project" value="InterPro"/>
</dbReference>
<sequence length="261" mass="28034">MPAGRAPRDKRLTRVLEHVLQAGTASSAELASLTGVSLMTIHRDIDALVDRGLVRKFHGGVSALPSTVFESSSEFRMRVNTTAKEAIAREAVTLVEPGMSVLLDDSTTAYSVAELLPQIGPLTVVTNFRRVIDLLHDKQDIQLIALGGDYSRTHDSFLGVGAEDAVSALNVDVAFLSTSAMTPEMTFHQEQAIVQVKRPMMSAATLSVLLMDASKLARTALYRLAPTSAFGRVIIDDAAPADVVERIAENVDVHVAARQTA</sequence>
<dbReference type="RefSeq" id="WP_350347571.1">
    <property type="nucleotide sequence ID" value="NZ_CP158374.1"/>
</dbReference>
<dbReference type="AlphaFoldDB" id="A0AAU7W539"/>
<keyword evidence="3" id="KW-0805">Transcription regulation</keyword>
<evidence type="ECO:0000256" key="5">
    <source>
        <dbReference type="ARBA" id="ARBA00023163"/>
    </source>
</evidence>
<comment type="function">
    <text evidence="6">Repressor of the lactose catabolism operon. Galactose-6-phosphate is the inducer.</text>
</comment>
<dbReference type="Pfam" id="PF00455">
    <property type="entry name" value="DeoRC"/>
    <property type="match status" value="1"/>
</dbReference>
<protein>
    <recommendedName>
        <fullName evidence="1">Lactose phosphotransferase system repressor</fullName>
    </recommendedName>
</protein>
<evidence type="ECO:0000256" key="4">
    <source>
        <dbReference type="ARBA" id="ARBA00023125"/>
    </source>
</evidence>
<dbReference type="SMART" id="SM01134">
    <property type="entry name" value="DeoRC"/>
    <property type="match status" value="1"/>
</dbReference>
<dbReference type="InterPro" id="IPR036390">
    <property type="entry name" value="WH_DNA-bd_sf"/>
</dbReference>
<dbReference type="InterPro" id="IPR036388">
    <property type="entry name" value="WH-like_DNA-bd_sf"/>
</dbReference>
<reference evidence="8" key="1">
    <citation type="submission" date="2024-05" db="EMBL/GenBank/DDBJ databases">
        <authorList>
            <person name="Yu L."/>
        </authorList>
    </citation>
    <scope>NUCLEOTIDE SEQUENCE</scope>
    <source>
        <strain evidence="8">G08B096</strain>
    </source>
</reference>
<keyword evidence="4 8" id="KW-0238">DNA-binding</keyword>
<dbReference type="SMART" id="SM00420">
    <property type="entry name" value="HTH_DEOR"/>
    <property type="match status" value="1"/>
</dbReference>
<dbReference type="EMBL" id="CP158374">
    <property type="protein sequence ID" value="XBX81549.1"/>
    <property type="molecule type" value="Genomic_DNA"/>
</dbReference>
<dbReference type="PANTHER" id="PTHR30363">
    <property type="entry name" value="HTH-TYPE TRANSCRIPTIONAL REGULATOR SRLR-RELATED"/>
    <property type="match status" value="1"/>
</dbReference>
<name>A0AAU7W539_9MICO</name>
<dbReference type="InterPro" id="IPR018356">
    <property type="entry name" value="Tscrpt_reg_HTH_DeoR_CS"/>
</dbReference>
<evidence type="ECO:0000256" key="3">
    <source>
        <dbReference type="ARBA" id="ARBA00023015"/>
    </source>
</evidence>
<keyword evidence="5" id="KW-0804">Transcription</keyword>
<dbReference type="GO" id="GO:0003677">
    <property type="term" value="F:DNA binding"/>
    <property type="evidence" value="ECO:0007669"/>
    <property type="project" value="UniProtKB-KW"/>
</dbReference>
<feature type="domain" description="HTH deoR-type" evidence="7">
    <location>
        <begin position="8"/>
        <end position="63"/>
    </location>
</feature>
<accession>A0AAU7W539</accession>
<evidence type="ECO:0000256" key="6">
    <source>
        <dbReference type="ARBA" id="ARBA00024937"/>
    </source>
</evidence>
<dbReference type="SUPFAM" id="SSF100950">
    <property type="entry name" value="NagB/RpiA/CoA transferase-like"/>
    <property type="match status" value="1"/>
</dbReference>
<gene>
    <name evidence="8" type="ORF">ABIQ69_13145</name>
</gene>
<dbReference type="InterPro" id="IPR014036">
    <property type="entry name" value="DeoR-like_C"/>
</dbReference>
<evidence type="ECO:0000313" key="8">
    <source>
        <dbReference type="EMBL" id="XBX81549.1"/>
    </source>
</evidence>
<dbReference type="PROSITE" id="PS51000">
    <property type="entry name" value="HTH_DEOR_2"/>
    <property type="match status" value="1"/>
</dbReference>
<keyword evidence="2" id="KW-0678">Repressor</keyword>
<dbReference type="Gene3D" id="1.10.10.10">
    <property type="entry name" value="Winged helix-like DNA-binding domain superfamily/Winged helix DNA-binding domain"/>
    <property type="match status" value="1"/>
</dbReference>
<evidence type="ECO:0000259" key="7">
    <source>
        <dbReference type="PROSITE" id="PS51000"/>
    </source>
</evidence>
<dbReference type="PANTHER" id="PTHR30363:SF4">
    <property type="entry name" value="GLYCEROL-3-PHOSPHATE REGULON REPRESSOR"/>
    <property type="match status" value="1"/>
</dbReference>
<evidence type="ECO:0000256" key="2">
    <source>
        <dbReference type="ARBA" id="ARBA00022491"/>
    </source>
</evidence>
<organism evidence="8">
    <name type="scientific">Agromyces sp. G08B096</name>
    <dbReference type="NCBI Taxonomy" id="3156399"/>
    <lineage>
        <taxon>Bacteria</taxon>
        <taxon>Bacillati</taxon>
        <taxon>Actinomycetota</taxon>
        <taxon>Actinomycetes</taxon>
        <taxon>Micrococcales</taxon>
        <taxon>Microbacteriaceae</taxon>
        <taxon>Agromyces</taxon>
    </lineage>
</organism>
<dbReference type="InterPro" id="IPR050313">
    <property type="entry name" value="Carb_Metab_HTH_regulators"/>
</dbReference>
<dbReference type="InterPro" id="IPR001034">
    <property type="entry name" value="DeoR_HTH"/>
</dbReference>
<evidence type="ECO:0000256" key="1">
    <source>
        <dbReference type="ARBA" id="ARBA00021390"/>
    </source>
</evidence>
<proteinExistence type="predicted"/>
<dbReference type="InterPro" id="IPR037171">
    <property type="entry name" value="NagB/RpiA_transferase-like"/>
</dbReference>
<dbReference type="PRINTS" id="PR00037">
    <property type="entry name" value="HTHLACR"/>
</dbReference>